<dbReference type="EMBL" id="JAPCIO010000002">
    <property type="protein sequence ID" value="MCW1147200.1"/>
    <property type="molecule type" value="Genomic_DNA"/>
</dbReference>
<comment type="caution">
    <text evidence="2">The sequence shown here is derived from an EMBL/GenBank/DDBJ whole genome shotgun (WGS) entry which is preliminary data.</text>
</comment>
<evidence type="ECO:0008006" key="4">
    <source>
        <dbReference type="Google" id="ProtNLM"/>
    </source>
</evidence>
<name>A0ABT3EGE6_9FLAO</name>
<keyword evidence="3" id="KW-1185">Reference proteome</keyword>
<organism evidence="2 3">
    <name type="scientific">Flavobacterium lacisediminis</name>
    <dbReference type="NCBI Taxonomy" id="2989705"/>
    <lineage>
        <taxon>Bacteria</taxon>
        <taxon>Pseudomonadati</taxon>
        <taxon>Bacteroidota</taxon>
        <taxon>Flavobacteriia</taxon>
        <taxon>Flavobacteriales</taxon>
        <taxon>Flavobacteriaceae</taxon>
        <taxon>Flavobacterium</taxon>
    </lineage>
</organism>
<sequence length="67" mass="8006">MKQKLKKILLLYLFTGTLFVSCTMEEEVIRNHNYSKDIKIYQKSFDELIKDSKFATSFNKLPKRKTI</sequence>
<dbReference type="Proteomes" id="UP001165677">
    <property type="component" value="Unassembled WGS sequence"/>
</dbReference>
<feature type="chain" id="PRO_5045327529" description="Lipoprotein" evidence="1">
    <location>
        <begin position="21"/>
        <end position="67"/>
    </location>
</feature>
<reference evidence="2" key="1">
    <citation type="submission" date="2022-10" db="EMBL/GenBank/DDBJ databases">
        <title>Flavobacterium sp. nov., a bacterium isolated from lake sediment.</title>
        <authorList>
            <person name="Qu J.-H."/>
        </authorList>
    </citation>
    <scope>NUCLEOTIDE SEQUENCE</scope>
    <source>
        <strain evidence="2">TH16-21</strain>
    </source>
</reference>
<accession>A0ABT3EGE6</accession>
<keyword evidence="1" id="KW-0732">Signal</keyword>
<evidence type="ECO:0000313" key="2">
    <source>
        <dbReference type="EMBL" id="MCW1147200.1"/>
    </source>
</evidence>
<dbReference type="RefSeq" id="WP_264368095.1">
    <property type="nucleotide sequence ID" value="NZ_JAPCIO010000002.1"/>
</dbReference>
<gene>
    <name evidence="2" type="ORF">OJ995_03040</name>
</gene>
<dbReference type="PROSITE" id="PS51257">
    <property type="entry name" value="PROKAR_LIPOPROTEIN"/>
    <property type="match status" value="1"/>
</dbReference>
<protein>
    <recommendedName>
        <fullName evidence="4">Lipoprotein</fullName>
    </recommendedName>
</protein>
<evidence type="ECO:0000313" key="3">
    <source>
        <dbReference type="Proteomes" id="UP001165677"/>
    </source>
</evidence>
<proteinExistence type="predicted"/>
<evidence type="ECO:0000256" key="1">
    <source>
        <dbReference type="SAM" id="SignalP"/>
    </source>
</evidence>
<feature type="signal peptide" evidence="1">
    <location>
        <begin position="1"/>
        <end position="20"/>
    </location>
</feature>